<feature type="transmembrane region" description="Helical" evidence="1">
    <location>
        <begin position="348"/>
        <end position="369"/>
    </location>
</feature>
<keyword evidence="3" id="KW-1185">Reference proteome</keyword>
<comment type="caution">
    <text evidence="2">The sequence shown here is derived from an EMBL/GenBank/DDBJ whole genome shotgun (WGS) entry which is preliminary data.</text>
</comment>
<evidence type="ECO:0000256" key="1">
    <source>
        <dbReference type="SAM" id="Phobius"/>
    </source>
</evidence>
<sequence>MAGVLSTEHTRTAAAQDVRHGEIRGRDLVRLQLKLKWTLWKRSYRKNVGKIIGTSIGALYGLGGLAMLVFLFLGTTLWAGEGELFPQIVRGLGAVTVLLWFLIPVLAFGIDDTLDPRSFALFPRSARELQPGMFAAAALSLPSLFTLLALAIATAFELLWLVLFGQSAGWVVLGALALIPANLAGLALCLLLPRAWFAHSAARASSRKGRELGGIFGFLAMFVAIYAFSLSMQRIEDLDVTWVREQLPGVVEVLAWTPLGALFSVPMDLAEGRVLTALLRALIGAATIVLVWLWWRRSIDLSMTSALTGDASSGQTKVSPLVPRFVPAGPFGAVLGKSLRYWRRDTRYLAALGIYPVVIVFFVAMGFMVPEARPMMLGMAVFMCAMTGLSISNEIGFDGPSGWVNIVAGAPARANLLGRIAAMAVLMVPAVVVITVALPLLYGLPELIPMTVLGSLGAMISGWGTSMVVGVLLPYPSSAPGTNPMKDKSASSSNAMLSMAISMVTVFVPMLPPLGLGIWGAIAGNLALITGAGVLAIVIGVAVLLIGLRIATVRLDARYPDIFQKVRDHV</sequence>
<feature type="transmembrane region" description="Helical" evidence="1">
    <location>
        <begin position="274"/>
        <end position="295"/>
    </location>
</feature>
<feature type="transmembrane region" description="Helical" evidence="1">
    <location>
        <begin position="91"/>
        <end position="110"/>
    </location>
</feature>
<keyword evidence="1" id="KW-0812">Transmembrane</keyword>
<reference evidence="2 3" key="1">
    <citation type="submission" date="2018-07" db="EMBL/GenBank/DDBJ databases">
        <title>Brachybacteriurn paraconglorneratum KCTC 9916.</title>
        <authorList>
            <person name="Li Y."/>
        </authorList>
    </citation>
    <scope>NUCLEOTIDE SEQUENCE [LARGE SCALE GENOMIC DNA]</scope>
    <source>
        <strain evidence="2 3">KCTC 9916</strain>
    </source>
</reference>
<feature type="transmembrane region" description="Helical" evidence="1">
    <location>
        <begin position="448"/>
        <end position="473"/>
    </location>
</feature>
<feature type="transmembrane region" description="Helical" evidence="1">
    <location>
        <begin position="168"/>
        <end position="192"/>
    </location>
</feature>
<accession>A0A426SKM7</accession>
<organism evidence="2 3">
    <name type="scientific">Brachybacterium paraconglomeratum</name>
    <dbReference type="NCBI Taxonomy" id="173362"/>
    <lineage>
        <taxon>Bacteria</taxon>
        <taxon>Bacillati</taxon>
        <taxon>Actinomycetota</taxon>
        <taxon>Actinomycetes</taxon>
        <taxon>Micrococcales</taxon>
        <taxon>Dermabacteraceae</taxon>
        <taxon>Brachybacterium</taxon>
    </lineage>
</organism>
<gene>
    <name evidence="2" type="ORF">DS079_08225</name>
</gene>
<evidence type="ECO:0000313" key="2">
    <source>
        <dbReference type="EMBL" id="RRR18772.1"/>
    </source>
</evidence>
<dbReference type="AlphaFoldDB" id="A0A426SKM7"/>
<feature type="transmembrane region" description="Helical" evidence="1">
    <location>
        <begin position="375"/>
        <end position="395"/>
    </location>
</feature>
<dbReference type="Proteomes" id="UP000274327">
    <property type="component" value="Unassembled WGS sequence"/>
</dbReference>
<protein>
    <submittedName>
        <fullName evidence="2">Uncharacterized protein</fullName>
    </submittedName>
</protein>
<dbReference type="GeneID" id="78121008"/>
<proteinExistence type="predicted"/>
<feature type="transmembrane region" description="Helical" evidence="1">
    <location>
        <begin position="131"/>
        <end position="156"/>
    </location>
</feature>
<feature type="transmembrane region" description="Helical" evidence="1">
    <location>
        <begin position="518"/>
        <end position="548"/>
    </location>
</feature>
<feature type="transmembrane region" description="Helical" evidence="1">
    <location>
        <begin position="416"/>
        <end position="442"/>
    </location>
</feature>
<name>A0A426SKM7_9MICO</name>
<feature type="transmembrane region" description="Helical" evidence="1">
    <location>
        <begin position="51"/>
        <end position="79"/>
    </location>
</feature>
<keyword evidence="1" id="KW-0472">Membrane</keyword>
<feature type="transmembrane region" description="Helical" evidence="1">
    <location>
        <begin position="494"/>
        <end position="512"/>
    </location>
</feature>
<feature type="transmembrane region" description="Helical" evidence="1">
    <location>
        <begin position="212"/>
        <end position="232"/>
    </location>
</feature>
<keyword evidence="1" id="KW-1133">Transmembrane helix</keyword>
<dbReference type="EMBL" id="QOCI01000006">
    <property type="protein sequence ID" value="RRR18772.1"/>
    <property type="molecule type" value="Genomic_DNA"/>
</dbReference>
<evidence type="ECO:0000313" key="3">
    <source>
        <dbReference type="Proteomes" id="UP000274327"/>
    </source>
</evidence>
<dbReference type="RefSeq" id="WP_126986441.1">
    <property type="nucleotide sequence ID" value="NZ_ML133854.1"/>
</dbReference>